<dbReference type="InterPro" id="IPR041492">
    <property type="entry name" value="HAD_2"/>
</dbReference>
<organism evidence="1 2">
    <name type="scientific">Candidatus Roizmanbacteria bacterium RIFOXYA1_FULL_41_12</name>
    <dbReference type="NCBI Taxonomy" id="1802082"/>
    <lineage>
        <taxon>Bacteria</taxon>
        <taxon>Candidatus Roizmaniibacteriota</taxon>
    </lineage>
</organism>
<evidence type="ECO:0000313" key="2">
    <source>
        <dbReference type="Proteomes" id="UP000178450"/>
    </source>
</evidence>
<dbReference type="InterPro" id="IPR023198">
    <property type="entry name" value="PGP-like_dom2"/>
</dbReference>
<sequence>MITTLLFDLGEVVLTNDWTFVCPQKDKEFSDYYGITNFSYVNNPFLTDLFTGKMTERDFWINALGYFKAKTTDPTKAIALARKYSKEKPGMIELLQKLKTGGYTLGIISNTHTELLDWKVTAFHLKEYFTYIISSCGIGIRKPDQGIYLKALETINVEPEQCIFIDDKEENIIPAIALGMKGIVFTNCDALIIALNAYGITV</sequence>
<dbReference type="CDD" id="cd02603">
    <property type="entry name" value="HAD_sEH-N_like"/>
    <property type="match status" value="1"/>
</dbReference>
<name>A0A1F7K5N3_9BACT</name>
<dbReference type="EMBL" id="MGBG01000023">
    <property type="protein sequence ID" value="OGK63181.1"/>
    <property type="molecule type" value="Genomic_DNA"/>
</dbReference>
<dbReference type="NCBIfam" id="TIGR01549">
    <property type="entry name" value="HAD-SF-IA-v1"/>
    <property type="match status" value="1"/>
</dbReference>
<dbReference type="PANTHER" id="PTHR43611">
    <property type="entry name" value="ALPHA-D-GLUCOSE 1-PHOSPHATE PHOSPHATASE"/>
    <property type="match status" value="1"/>
</dbReference>
<dbReference type="AlphaFoldDB" id="A0A1F7K5N3"/>
<dbReference type="PANTHER" id="PTHR43611:SF3">
    <property type="entry name" value="FLAVIN MONONUCLEOTIDE HYDROLASE 1, CHLOROPLATIC"/>
    <property type="match status" value="1"/>
</dbReference>
<dbReference type="InterPro" id="IPR006439">
    <property type="entry name" value="HAD-SF_hydro_IA"/>
</dbReference>
<dbReference type="SUPFAM" id="SSF56784">
    <property type="entry name" value="HAD-like"/>
    <property type="match status" value="1"/>
</dbReference>
<dbReference type="SFLD" id="SFLDG01129">
    <property type="entry name" value="C1.5:_HAD__Beta-PGM__Phosphata"/>
    <property type="match status" value="1"/>
</dbReference>
<accession>A0A1F7K5N3</accession>
<dbReference type="Gene3D" id="1.10.150.240">
    <property type="entry name" value="Putative phosphatase, domain 2"/>
    <property type="match status" value="1"/>
</dbReference>
<comment type="caution">
    <text evidence="1">The sequence shown here is derived from an EMBL/GenBank/DDBJ whole genome shotgun (WGS) entry which is preliminary data.</text>
</comment>
<reference evidence="1 2" key="1">
    <citation type="journal article" date="2016" name="Nat. Commun.">
        <title>Thousands of microbial genomes shed light on interconnected biogeochemical processes in an aquifer system.</title>
        <authorList>
            <person name="Anantharaman K."/>
            <person name="Brown C.T."/>
            <person name="Hug L.A."/>
            <person name="Sharon I."/>
            <person name="Castelle C.J."/>
            <person name="Probst A.J."/>
            <person name="Thomas B.C."/>
            <person name="Singh A."/>
            <person name="Wilkins M.J."/>
            <person name="Karaoz U."/>
            <person name="Brodie E.L."/>
            <person name="Williams K.H."/>
            <person name="Hubbard S.S."/>
            <person name="Banfield J.F."/>
        </authorList>
    </citation>
    <scope>NUCLEOTIDE SEQUENCE [LARGE SCALE GENOMIC DNA]</scope>
</reference>
<dbReference type="Proteomes" id="UP000178450">
    <property type="component" value="Unassembled WGS sequence"/>
</dbReference>
<evidence type="ECO:0000313" key="1">
    <source>
        <dbReference type="EMBL" id="OGK63181.1"/>
    </source>
</evidence>
<dbReference type="Pfam" id="PF13419">
    <property type="entry name" value="HAD_2"/>
    <property type="match status" value="1"/>
</dbReference>
<dbReference type="Gene3D" id="3.40.50.1000">
    <property type="entry name" value="HAD superfamily/HAD-like"/>
    <property type="match status" value="1"/>
</dbReference>
<gene>
    <name evidence="1" type="ORF">A2209_02925</name>
</gene>
<dbReference type="PRINTS" id="PR00413">
    <property type="entry name" value="HADHALOGNASE"/>
</dbReference>
<evidence type="ECO:0008006" key="3">
    <source>
        <dbReference type="Google" id="ProtNLM"/>
    </source>
</evidence>
<dbReference type="SFLD" id="SFLDS00003">
    <property type="entry name" value="Haloacid_Dehalogenase"/>
    <property type="match status" value="1"/>
</dbReference>
<dbReference type="InterPro" id="IPR036412">
    <property type="entry name" value="HAD-like_sf"/>
</dbReference>
<proteinExistence type="predicted"/>
<protein>
    <recommendedName>
        <fullName evidence="3">FCP1 homology domain-containing protein</fullName>
    </recommendedName>
</protein>
<dbReference type="InterPro" id="IPR023214">
    <property type="entry name" value="HAD_sf"/>
</dbReference>
<dbReference type="NCBIfam" id="TIGR01509">
    <property type="entry name" value="HAD-SF-IA-v3"/>
    <property type="match status" value="1"/>
</dbReference>